<protein>
    <recommendedName>
        <fullName evidence="7 8">Eukaryotic translation initiation factor 3 subunit B</fullName>
        <shortName evidence="7 8">eIF3b</shortName>
    </recommendedName>
    <alternativeName>
        <fullName evidence="7">Eukaryotic translation initiation factor 3 subunit 9</fullName>
    </alternativeName>
</protein>
<dbReference type="Gene3D" id="3.30.70.330">
    <property type="match status" value="1"/>
</dbReference>
<sequence length="725" mass="83848">MVEEGGWQRAGGENSEAPEPDFDDPEGFVDDISNEELLPDLMAKAPREADGIENVVIIDGIPKTEKVAKLKEKLHGIWKKLAGEPIYEEFPTEMAPQKKTGEMMEHTKGYCFLEFEDEETALRAMENLHKYAFDKKHIFCANLFTDFEKFESTPTEWQEPTRKEHEDLGNLMQHMEEPDAFDQFVVTYADGKQTESYLNRRPEIELIHSRKSWTNRGVDFSPTGKFIATYHDQGIALWVYTPQFAGASSKSRGIWSRSHRFKHDQVDNMAFSPDERYICTGNGARGEGHSTVIIHDVWSQSEKRKFTVQTGESGHMEWPHLKWSSDSRYFARQTADTISVYEVPNCGLLDKRSIKCPEVRGFSWSPKDNLIAYWLPEQGEAPARVTIISIPRRNEIRVKNLYNVHNIEMAWQDQGKYLAVRVDRPVKGKKSSTVSSFEIFHIKEKEVPVDTIEVKDCVTRFMWEPKGNKLCTLHGEPQRVSCTIYNVTQGGKVAPLVTIPDLRSIDCIFWSPAGQYCVLAQLLNLQQNKFQQGAGCMMFLDTGVNSSNPADYKLVATEHPYATDVEWDPTGRFVCTYVSAWIRPNDNEYQIWSFLGRRIRKESSLNRLVQFVWRPRMPTLLSDKELKKVKKEMKHYSRQFEIKDRAFFSNQNKEEVEKRRVMIEQFKAFHNMRLREFNTPEAIATRKALRDGLDQDENHADDTEVETVFERLIKEEETVVDPSSI</sequence>
<comment type="function">
    <text evidence="8">Component of the eukaryotic translation initiation factor 3 (eIF-3) complex, which is involved in protein synthesis and, together with other initiation factors, stimulates binding of mRNA and methionyl-tRNAi to the 40S ribosome.</text>
</comment>
<proteinExistence type="inferred from homology"/>
<dbReference type="InterPro" id="IPR035979">
    <property type="entry name" value="RBD_domain_sf"/>
</dbReference>
<dbReference type="PANTHER" id="PTHR14068:SF0">
    <property type="entry name" value="EUKARYOTIC TRANSLATION INITIATION FACTOR 3 SUBUNIT B"/>
    <property type="match status" value="1"/>
</dbReference>
<accession>A0ABN7S6J5</accession>
<dbReference type="HAMAP" id="MF_03001">
    <property type="entry name" value="eIF3b"/>
    <property type="match status" value="1"/>
</dbReference>
<dbReference type="Gene3D" id="2.130.10.10">
    <property type="entry name" value="YVTN repeat-like/Quinoprotein amine dehydrogenase"/>
    <property type="match status" value="1"/>
</dbReference>
<evidence type="ECO:0000256" key="6">
    <source>
        <dbReference type="ARBA" id="ARBA00022917"/>
    </source>
</evidence>
<comment type="similarity">
    <text evidence="7 8">Belongs to the eIF-3 subunit B family.</text>
</comment>
<feature type="compositionally biased region" description="Acidic residues" evidence="9">
    <location>
        <begin position="16"/>
        <end position="31"/>
    </location>
</feature>
<dbReference type="InterPro" id="IPR015943">
    <property type="entry name" value="WD40/YVTN_repeat-like_dom_sf"/>
</dbReference>
<keyword evidence="5 7" id="KW-0694">RNA-binding</keyword>
<evidence type="ECO:0000256" key="3">
    <source>
        <dbReference type="ARBA" id="ARBA00022540"/>
    </source>
</evidence>
<comment type="subunit">
    <text evidence="7 8">Component of the eukaryotic translation initiation factor 3 (eIF-3) complex.</text>
</comment>
<dbReference type="InterPro" id="IPR012677">
    <property type="entry name" value="Nucleotide-bd_a/b_plait_sf"/>
</dbReference>
<organism evidence="11 12">
    <name type="scientific">Oikopleura dioica</name>
    <name type="common">Tunicate</name>
    <dbReference type="NCBI Taxonomy" id="34765"/>
    <lineage>
        <taxon>Eukaryota</taxon>
        <taxon>Metazoa</taxon>
        <taxon>Chordata</taxon>
        <taxon>Tunicata</taxon>
        <taxon>Appendicularia</taxon>
        <taxon>Copelata</taxon>
        <taxon>Oikopleuridae</taxon>
        <taxon>Oikopleura</taxon>
    </lineage>
</organism>
<evidence type="ECO:0000256" key="8">
    <source>
        <dbReference type="PIRNR" id="PIRNR036424"/>
    </source>
</evidence>
<evidence type="ECO:0000313" key="12">
    <source>
        <dbReference type="Proteomes" id="UP001158576"/>
    </source>
</evidence>
<dbReference type="InterPro" id="IPR000504">
    <property type="entry name" value="RRM_dom"/>
</dbReference>
<evidence type="ECO:0000256" key="1">
    <source>
        <dbReference type="ARBA" id="ARBA00004496"/>
    </source>
</evidence>
<keyword evidence="12" id="KW-1185">Reference proteome</keyword>
<name>A0ABN7S6J5_OIKDI</name>
<keyword evidence="4" id="KW-0853">WD repeat</keyword>
<reference evidence="11 12" key="1">
    <citation type="submission" date="2021-04" db="EMBL/GenBank/DDBJ databases">
        <authorList>
            <person name="Bliznina A."/>
        </authorList>
    </citation>
    <scope>NUCLEOTIDE SEQUENCE [LARGE SCALE GENOMIC DNA]</scope>
</reference>
<dbReference type="PROSITE" id="PS50102">
    <property type="entry name" value="RRM"/>
    <property type="match status" value="1"/>
</dbReference>
<dbReference type="InterPro" id="IPR034363">
    <property type="entry name" value="eIF3B_RRM"/>
</dbReference>
<evidence type="ECO:0000256" key="7">
    <source>
        <dbReference type="HAMAP-Rule" id="MF_03001"/>
    </source>
</evidence>
<comment type="subcellular location">
    <subcellularLocation>
        <location evidence="1 7 8">Cytoplasm</location>
    </subcellularLocation>
</comment>
<dbReference type="Pfam" id="PF08662">
    <property type="entry name" value="eIF2A"/>
    <property type="match status" value="1"/>
</dbReference>
<keyword evidence="6 7" id="KW-0648">Protein biosynthesis</keyword>
<gene>
    <name evidence="11" type="ORF">OKIOD_LOCUS4885</name>
</gene>
<dbReference type="Proteomes" id="UP001158576">
    <property type="component" value="Chromosome XSR"/>
</dbReference>
<evidence type="ECO:0000256" key="9">
    <source>
        <dbReference type="SAM" id="MobiDB-lite"/>
    </source>
</evidence>
<evidence type="ECO:0000256" key="5">
    <source>
        <dbReference type="ARBA" id="ARBA00022884"/>
    </source>
</evidence>
<comment type="function">
    <text evidence="7">RNA-binding component of the eukaryotic translation initiation factor 3 (eIF-3) complex, which is involved in protein synthesis of a specialized repertoire of mRNAs and, together with other initiation factors, stimulates binding of mRNA and methionyl-tRNAi to the 40S ribosome. The eIF-3 complex specifically targets and initiates translation of a subset of mRNAs involved in cell proliferation.</text>
</comment>
<keyword evidence="2 7" id="KW-0963">Cytoplasm</keyword>
<evidence type="ECO:0000259" key="10">
    <source>
        <dbReference type="PROSITE" id="PS50102"/>
    </source>
</evidence>
<dbReference type="EMBL" id="OU015569">
    <property type="protein sequence ID" value="CAG5094187.1"/>
    <property type="molecule type" value="Genomic_DNA"/>
</dbReference>
<dbReference type="SUPFAM" id="SSF82171">
    <property type="entry name" value="DPP6 N-terminal domain-like"/>
    <property type="match status" value="1"/>
</dbReference>
<dbReference type="PIRSF" id="PIRSF036424">
    <property type="entry name" value="eIF3b"/>
    <property type="match status" value="1"/>
</dbReference>
<keyword evidence="3 7" id="KW-0396">Initiation factor</keyword>
<evidence type="ECO:0000256" key="2">
    <source>
        <dbReference type="ARBA" id="ARBA00022490"/>
    </source>
</evidence>
<feature type="region of interest" description="Disordered" evidence="9">
    <location>
        <begin position="1"/>
        <end position="31"/>
    </location>
</feature>
<dbReference type="CDD" id="cd12278">
    <property type="entry name" value="RRM_eIF3B"/>
    <property type="match status" value="1"/>
</dbReference>
<evidence type="ECO:0000313" key="11">
    <source>
        <dbReference type="EMBL" id="CAG5094187.1"/>
    </source>
</evidence>
<dbReference type="PANTHER" id="PTHR14068">
    <property type="entry name" value="EUKARYOTIC TRANSLATION INITIATION FACTOR 3 EIF3 -RELATED"/>
    <property type="match status" value="1"/>
</dbReference>
<evidence type="ECO:0000256" key="4">
    <source>
        <dbReference type="ARBA" id="ARBA00022574"/>
    </source>
</evidence>
<dbReference type="InterPro" id="IPR011400">
    <property type="entry name" value="EIF3B"/>
</dbReference>
<dbReference type="SUPFAM" id="SSF54928">
    <property type="entry name" value="RNA-binding domain, RBD"/>
    <property type="match status" value="1"/>
</dbReference>
<dbReference type="Pfam" id="PF00076">
    <property type="entry name" value="RRM_1"/>
    <property type="match status" value="1"/>
</dbReference>
<dbReference type="InterPro" id="IPR013979">
    <property type="entry name" value="TIF_beta_prop-like"/>
</dbReference>
<feature type="domain" description="RRM" evidence="10">
    <location>
        <begin position="54"/>
        <end position="138"/>
    </location>
</feature>